<dbReference type="Proteomes" id="UP000018227">
    <property type="component" value="Unassembled WGS sequence"/>
</dbReference>
<dbReference type="AlphaFoldDB" id="V2XZQ2"/>
<dbReference type="HOGENOM" id="CLU_041125_5_0_9"/>
<sequence>MARPKKYKIKLTDDELKELKSVIRKNKTSKTIRCRCQIIIDLDESHGKVLTHEQSAKSNGVCLATVTNTVKKYFEGGIDAVTEFKRNVNSDNARRVLDGRAEARIIELACGPVPEGHSRWTIRLLEEKAKIVLDTPVSREAIRRALKKQTSTSQKRLLVHPPKR</sequence>
<reference evidence="1 2" key="1">
    <citation type="submission" date="2013-06" db="EMBL/GenBank/DDBJ databases">
        <authorList>
            <person name="Weinstock G."/>
            <person name="Sodergren E."/>
            <person name="Clifton S."/>
            <person name="Fulton L."/>
            <person name="Fulton B."/>
            <person name="Courtney L."/>
            <person name="Fronick C."/>
            <person name="Harrison M."/>
            <person name="Strong C."/>
            <person name="Farmer C."/>
            <person name="Delahaunty K."/>
            <person name="Markovic C."/>
            <person name="Hall O."/>
            <person name="Minx P."/>
            <person name="Tomlinson C."/>
            <person name="Mitreva M."/>
            <person name="Nelson J."/>
            <person name="Hou S."/>
            <person name="Wollam A."/>
            <person name="Pepin K.H."/>
            <person name="Johnson M."/>
            <person name="Bhonagiri V."/>
            <person name="Nash W.E."/>
            <person name="Warren W."/>
            <person name="Chinwalla A."/>
            <person name="Mardis E.R."/>
            <person name="Wilson R.K."/>
        </authorList>
    </citation>
    <scope>NUCLEOTIDE SEQUENCE [LARGE SCALE GENOMIC DNA]</scope>
    <source>
        <strain evidence="1 2">ATCC 51271</strain>
    </source>
</reference>
<dbReference type="EMBL" id="ACIL03000016">
    <property type="protein sequence ID" value="ESL02183.1"/>
    <property type="molecule type" value="Genomic_DNA"/>
</dbReference>
<dbReference type="eggNOG" id="COG3415">
    <property type="taxonomic scope" value="Bacteria"/>
</dbReference>
<organism evidence="1 2">
    <name type="scientific">Catonella morbi ATCC 51271</name>
    <dbReference type="NCBI Taxonomy" id="592026"/>
    <lineage>
        <taxon>Bacteria</taxon>
        <taxon>Bacillati</taxon>
        <taxon>Bacillota</taxon>
        <taxon>Clostridia</taxon>
        <taxon>Lachnospirales</taxon>
        <taxon>Lachnospiraceae</taxon>
        <taxon>Catonella</taxon>
    </lineage>
</organism>
<dbReference type="STRING" id="592026.GCWU0000282_002317"/>
<dbReference type="Pfam" id="PF13551">
    <property type="entry name" value="HTH_29"/>
    <property type="match status" value="1"/>
</dbReference>
<dbReference type="OrthoDB" id="69748at2"/>
<proteinExistence type="predicted"/>
<evidence type="ECO:0008006" key="3">
    <source>
        <dbReference type="Google" id="ProtNLM"/>
    </source>
</evidence>
<gene>
    <name evidence="1" type="ORF">GCWU0000282_002317</name>
</gene>
<comment type="caution">
    <text evidence="1">The sequence shown here is derived from an EMBL/GenBank/DDBJ whole genome shotgun (WGS) entry which is preliminary data.</text>
</comment>
<keyword evidence="2" id="KW-1185">Reference proteome</keyword>
<name>V2XZQ2_9FIRM</name>
<accession>V2XZQ2</accession>
<evidence type="ECO:0000313" key="1">
    <source>
        <dbReference type="EMBL" id="ESL02183.1"/>
    </source>
</evidence>
<protein>
    <recommendedName>
        <fullName evidence="3">Transposase</fullName>
    </recommendedName>
</protein>
<dbReference type="RefSeq" id="WP_023355177.1">
    <property type="nucleotide sequence ID" value="NZ_KI535369.1"/>
</dbReference>
<evidence type="ECO:0000313" key="2">
    <source>
        <dbReference type="Proteomes" id="UP000018227"/>
    </source>
</evidence>